<reference evidence="1" key="1">
    <citation type="submission" date="2018-05" db="EMBL/GenBank/DDBJ databases">
        <authorList>
            <person name="Lanie J.A."/>
            <person name="Ng W.-L."/>
            <person name="Kazmierczak K.M."/>
            <person name="Andrzejewski T.M."/>
            <person name="Davidsen T.M."/>
            <person name="Wayne K.J."/>
            <person name="Tettelin H."/>
            <person name="Glass J.I."/>
            <person name="Rusch D."/>
            <person name="Podicherti R."/>
            <person name="Tsui H.-C.T."/>
            <person name="Winkler M.E."/>
        </authorList>
    </citation>
    <scope>NUCLEOTIDE SEQUENCE</scope>
</reference>
<feature type="non-terminal residue" evidence="1">
    <location>
        <position position="1"/>
    </location>
</feature>
<accession>A0A382FLG8</accession>
<gene>
    <name evidence="1" type="ORF">METZ01_LOCUS216714</name>
</gene>
<name>A0A382FLG8_9ZZZZ</name>
<protein>
    <submittedName>
        <fullName evidence="1">Uncharacterized protein</fullName>
    </submittedName>
</protein>
<evidence type="ECO:0000313" key="1">
    <source>
        <dbReference type="EMBL" id="SVB63860.1"/>
    </source>
</evidence>
<proteinExistence type="predicted"/>
<dbReference type="AlphaFoldDB" id="A0A382FLG8"/>
<organism evidence="1">
    <name type="scientific">marine metagenome</name>
    <dbReference type="NCBI Taxonomy" id="408172"/>
    <lineage>
        <taxon>unclassified sequences</taxon>
        <taxon>metagenomes</taxon>
        <taxon>ecological metagenomes</taxon>
    </lineage>
</organism>
<dbReference type="EMBL" id="UINC01050645">
    <property type="protein sequence ID" value="SVB63860.1"/>
    <property type="molecule type" value="Genomic_DNA"/>
</dbReference>
<sequence>NCPSPILFHCVTISLTLDVTLKTKENDHKARLKISGRYVGFRPCFNRNVYCDLTFKYIDIERYALINFVKELSQSKKPPVCEFLFFSSSYNKS</sequence>